<dbReference type="Proteomes" id="UP000240989">
    <property type="component" value="Unassembled WGS sequence"/>
</dbReference>
<sequence>MKKTKVFLAIATALTLTACGGGSDDSASASAPADDPVTTKEYKAIDGYLVNADIYVDRNENKIADEDEKLEQVTGTNGEFSVEEKDTKYPIIIKAIAGVTSDSDKEGKIDKDFTFVADSGIDIISPFSTMAYKTDKTLEELQAELGLPSGYINSDYVAKKQVDESKSDAAIIHALARALTERIANGFESSKLIESAKNIKKSIDEDVNNGKDLDESVYDISLKERLISEVFTVIHTNKSEFEEEGVFASVTFNETEVSLENNGEKETNSIEYYENSFKIDNDPLDYVVHISSDWMLIKTTQKELSLFIEKDKTEKLNEYVKLTESDFAGKTFYHFWDDSTSDTPDPDFVTFKFAQEGNKVTILENEEEFGPLDWKITSDGDLAISGINDDGTEFIISKTAASELDTNFIIFNHGRSINDTIKRPYIMTENKELADTIFKEWNSKTDVIK</sequence>
<feature type="chain" id="PRO_5046208173" description="Lipoprotein" evidence="1">
    <location>
        <begin position="19"/>
        <end position="449"/>
    </location>
</feature>
<name>A0ABX5H7X4_PHOAN</name>
<proteinExistence type="predicted"/>
<evidence type="ECO:0000256" key="1">
    <source>
        <dbReference type="SAM" id="SignalP"/>
    </source>
</evidence>
<comment type="caution">
    <text evidence="2">The sequence shown here is derived from an EMBL/GenBank/DDBJ whole genome shotgun (WGS) entry which is preliminary data.</text>
</comment>
<protein>
    <recommendedName>
        <fullName evidence="4">Lipoprotein</fullName>
    </recommendedName>
</protein>
<keyword evidence="3" id="KW-1185">Reference proteome</keyword>
<keyword evidence="1" id="KW-0732">Signal</keyword>
<feature type="signal peptide" evidence="1">
    <location>
        <begin position="1"/>
        <end position="18"/>
    </location>
</feature>
<dbReference type="RefSeq" id="WP_107187833.1">
    <property type="nucleotide sequence ID" value="NZ_PYOU01000002.1"/>
</dbReference>
<evidence type="ECO:0008006" key="4">
    <source>
        <dbReference type="Google" id="ProtNLM"/>
    </source>
</evidence>
<accession>A0ABX5H7X4</accession>
<gene>
    <name evidence="2" type="ORF">C0W27_02985</name>
</gene>
<dbReference type="EMBL" id="PYOU01000002">
    <property type="protein sequence ID" value="PSX12175.1"/>
    <property type="molecule type" value="Genomic_DNA"/>
</dbReference>
<evidence type="ECO:0000313" key="2">
    <source>
        <dbReference type="EMBL" id="PSX12175.1"/>
    </source>
</evidence>
<evidence type="ECO:0000313" key="3">
    <source>
        <dbReference type="Proteomes" id="UP000240989"/>
    </source>
</evidence>
<organism evidence="2 3">
    <name type="scientific">Photobacterium angustum</name>
    <dbReference type="NCBI Taxonomy" id="661"/>
    <lineage>
        <taxon>Bacteria</taxon>
        <taxon>Pseudomonadati</taxon>
        <taxon>Pseudomonadota</taxon>
        <taxon>Gammaproteobacteria</taxon>
        <taxon>Vibrionales</taxon>
        <taxon>Vibrionaceae</taxon>
        <taxon>Photobacterium</taxon>
    </lineage>
</organism>
<dbReference type="PROSITE" id="PS51257">
    <property type="entry name" value="PROKAR_LIPOPROTEIN"/>
    <property type="match status" value="1"/>
</dbReference>
<reference evidence="2 3" key="1">
    <citation type="submission" date="2018-01" db="EMBL/GenBank/DDBJ databases">
        <title>Whole genome sequencing of Histamine producing bacteria.</title>
        <authorList>
            <person name="Butler K."/>
        </authorList>
    </citation>
    <scope>NUCLEOTIDE SEQUENCE [LARGE SCALE GENOMIC DNA]</scope>
    <source>
        <strain evidence="2 3">A6-1</strain>
    </source>
</reference>